<dbReference type="InterPro" id="IPR017246">
    <property type="entry name" value="Snapin"/>
</dbReference>
<dbReference type="GO" id="GO:0031083">
    <property type="term" value="C:BLOC-1 complex"/>
    <property type="evidence" value="ECO:0007669"/>
    <property type="project" value="InterPro"/>
</dbReference>
<dbReference type="STRING" id="3983.A0A2C9VRR6"/>
<dbReference type="EMBL" id="CM004392">
    <property type="protein sequence ID" value="OAY48607.1"/>
    <property type="molecule type" value="Genomic_DNA"/>
</dbReference>
<evidence type="ECO:0000256" key="3">
    <source>
        <dbReference type="ARBA" id="ARBA00033330"/>
    </source>
</evidence>
<dbReference type="Pfam" id="PF14712">
    <property type="entry name" value="Snapin_Pallidin"/>
    <property type="match status" value="1"/>
</dbReference>
<proteinExistence type="inferred from homology"/>
<dbReference type="GO" id="GO:0032418">
    <property type="term" value="P:lysosome localization"/>
    <property type="evidence" value="ECO:0000318"/>
    <property type="project" value="GO_Central"/>
</dbReference>
<protein>
    <recommendedName>
        <fullName evidence="3">Biogenesis of lysosome-related organelles complex 1 subunit 7</fullName>
    </recommendedName>
</protein>
<comment type="similarity">
    <text evidence="1">Belongs to the SNAPIN family.</text>
</comment>
<gene>
    <name evidence="4" type="ORF">MANES_06G171100</name>
</gene>
<organism evidence="4">
    <name type="scientific">Manihot esculenta</name>
    <name type="common">Cassava</name>
    <name type="synonym">Jatropha manihot</name>
    <dbReference type="NCBI Taxonomy" id="3983"/>
    <lineage>
        <taxon>Eukaryota</taxon>
        <taxon>Viridiplantae</taxon>
        <taxon>Streptophyta</taxon>
        <taxon>Embryophyta</taxon>
        <taxon>Tracheophyta</taxon>
        <taxon>Spermatophyta</taxon>
        <taxon>Magnoliopsida</taxon>
        <taxon>eudicotyledons</taxon>
        <taxon>Gunneridae</taxon>
        <taxon>Pentapetalae</taxon>
        <taxon>rosids</taxon>
        <taxon>fabids</taxon>
        <taxon>Malpighiales</taxon>
        <taxon>Euphorbiaceae</taxon>
        <taxon>Crotonoideae</taxon>
        <taxon>Manihoteae</taxon>
        <taxon>Manihot</taxon>
    </lineage>
</organism>
<evidence type="ECO:0000256" key="2">
    <source>
        <dbReference type="ARBA" id="ARBA00023054"/>
    </source>
</evidence>
<dbReference type="InterPro" id="IPR028119">
    <property type="entry name" value="Snapin/Pallidin/Snn1"/>
</dbReference>
<dbReference type="PANTHER" id="PTHR31305:SF2">
    <property type="entry name" value="SNARE-ASSOCIATED PROTEIN SNAPIN"/>
    <property type="match status" value="1"/>
</dbReference>
<reference evidence="4" key="1">
    <citation type="submission" date="2016-02" db="EMBL/GenBank/DDBJ databases">
        <title>WGS assembly of Manihot esculenta.</title>
        <authorList>
            <person name="Bredeson J.V."/>
            <person name="Prochnik S.E."/>
            <person name="Lyons J.B."/>
            <person name="Schmutz J."/>
            <person name="Grimwood J."/>
            <person name="Vrebalov J."/>
            <person name="Bart R.S."/>
            <person name="Amuge T."/>
            <person name="Ferguson M.E."/>
            <person name="Green R."/>
            <person name="Putnam N."/>
            <person name="Stites J."/>
            <person name="Rounsley S."/>
            <person name="Rokhsar D.S."/>
        </authorList>
    </citation>
    <scope>NUCLEOTIDE SEQUENCE [LARGE SCALE GENOMIC DNA]</scope>
    <source>
        <tissue evidence="4">Leaf</tissue>
    </source>
</reference>
<evidence type="ECO:0000313" key="4">
    <source>
        <dbReference type="EMBL" id="OAY48607.1"/>
    </source>
</evidence>
<dbReference type="GO" id="GO:0008333">
    <property type="term" value="P:endosome to lysosome transport"/>
    <property type="evidence" value="ECO:0000318"/>
    <property type="project" value="GO_Central"/>
</dbReference>
<dbReference type="GO" id="GO:0007040">
    <property type="term" value="P:lysosome organization"/>
    <property type="evidence" value="ECO:0000318"/>
    <property type="project" value="GO_Central"/>
</dbReference>
<dbReference type="GO" id="GO:0006886">
    <property type="term" value="P:intracellular protein transport"/>
    <property type="evidence" value="ECO:0007669"/>
    <property type="project" value="InterPro"/>
</dbReference>
<dbReference type="AlphaFoldDB" id="A0A2C9VRR6"/>
<dbReference type="GO" id="GO:0000149">
    <property type="term" value="F:SNARE binding"/>
    <property type="evidence" value="ECO:0000318"/>
    <property type="project" value="GO_Central"/>
</dbReference>
<evidence type="ECO:0000256" key="1">
    <source>
        <dbReference type="ARBA" id="ARBA00006111"/>
    </source>
</evidence>
<accession>A0A2C9VRR6</accession>
<dbReference type="GO" id="GO:0030141">
    <property type="term" value="C:secretory granule"/>
    <property type="evidence" value="ECO:0000318"/>
    <property type="project" value="GO_Central"/>
</dbReference>
<name>A0A2C9VRR6_MANES</name>
<keyword evidence="2" id="KW-0175">Coiled coil</keyword>
<dbReference type="PANTHER" id="PTHR31305">
    <property type="entry name" value="SNARE-ASSOCIATED PROTEIN SNAPIN"/>
    <property type="match status" value="1"/>
</dbReference>
<sequence length="114" mass="13180">MESPKDRRNCNPNFDSKAQVALKSQDHLNCIIDRHTRELDQLLEDAPLPFVMQHTAKVSGVRTRVSSLNSLLKSIQRRIDNIDPILSVGSTQALFKLQWFCKFEVNFDYLSYVQ</sequence>